<dbReference type="EMBL" id="NJGG01000001">
    <property type="protein sequence ID" value="OXL15635.1"/>
    <property type="molecule type" value="Genomic_DNA"/>
</dbReference>
<accession>A0A229FUG9</accession>
<keyword evidence="7 10" id="KW-0472">Membrane</keyword>
<gene>
    <name evidence="12" type="primary">mviN</name>
    <name evidence="10" type="synonym">murJ</name>
    <name evidence="12" type="ORF">AOC33_00615</name>
</gene>
<dbReference type="GO" id="GO:0009252">
    <property type="term" value="P:peptidoglycan biosynthetic process"/>
    <property type="evidence" value="ECO:0007669"/>
    <property type="project" value="UniProtKB-UniRule"/>
</dbReference>
<evidence type="ECO:0000256" key="5">
    <source>
        <dbReference type="ARBA" id="ARBA00022984"/>
    </source>
</evidence>
<feature type="transmembrane region" description="Helical" evidence="10">
    <location>
        <begin position="238"/>
        <end position="260"/>
    </location>
</feature>
<evidence type="ECO:0000313" key="13">
    <source>
        <dbReference type="Proteomes" id="UP000215188"/>
    </source>
</evidence>
<keyword evidence="13" id="KW-1185">Reference proteome</keyword>
<dbReference type="Proteomes" id="UP000215188">
    <property type="component" value="Unassembled WGS sequence"/>
</dbReference>
<dbReference type="HAMAP" id="MF_02078">
    <property type="entry name" value="MurJ_MviN"/>
    <property type="match status" value="1"/>
</dbReference>
<evidence type="ECO:0000256" key="9">
    <source>
        <dbReference type="ARBA" id="ARBA00061532"/>
    </source>
</evidence>
<dbReference type="CDD" id="cd13123">
    <property type="entry name" value="MATE_MurJ_like"/>
    <property type="match status" value="1"/>
</dbReference>
<dbReference type="PANTHER" id="PTHR47019:SF1">
    <property type="entry name" value="LIPID II FLIPPASE MURJ"/>
    <property type="match status" value="1"/>
</dbReference>
<reference evidence="12 13" key="1">
    <citation type="submission" date="2017-06" db="EMBL/GenBank/DDBJ databases">
        <title>Reclassification of a Polynucleobacter cosmopolitanus strain isolated from tropical Lake Victoria as Polynucleobacter victoriensis comb. nov.</title>
        <authorList>
            <person name="Hahn M.W."/>
        </authorList>
    </citation>
    <scope>NUCLEOTIDE SEQUENCE [LARGE SCALE GENOMIC DNA]</scope>
    <source>
        <strain evidence="12 13">MWH-MoIso2</strain>
    </source>
</reference>
<keyword evidence="5 10" id="KW-0573">Peptidoglycan synthesis</keyword>
<dbReference type="PRINTS" id="PR01806">
    <property type="entry name" value="VIRFACTRMVIN"/>
</dbReference>
<feature type="transmembrane region" description="Helical" evidence="10">
    <location>
        <begin position="183"/>
        <end position="202"/>
    </location>
</feature>
<dbReference type="GO" id="GO:0008360">
    <property type="term" value="P:regulation of cell shape"/>
    <property type="evidence" value="ECO:0007669"/>
    <property type="project" value="UniProtKB-UniRule"/>
</dbReference>
<dbReference type="GO" id="GO:0034204">
    <property type="term" value="P:lipid translocation"/>
    <property type="evidence" value="ECO:0007669"/>
    <property type="project" value="TreeGrafter"/>
</dbReference>
<comment type="caution">
    <text evidence="12">The sequence shown here is derived from an EMBL/GenBank/DDBJ whole genome shotgun (WGS) entry which is preliminary data.</text>
</comment>
<organism evidence="12 13">
    <name type="scientific">Polynucleobacter cosmopolitanus</name>
    <dbReference type="NCBI Taxonomy" id="351345"/>
    <lineage>
        <taxon>Bacteria</taxon>
        <taxon>Pseudomonadati</taxon>
        <taxon>Pseudomonadota</taxon>
        <taxon>Betaproteobacteria</taxon>
        <taxon>Burkholderiales</taxon>
        <taxon>Burkholderiaceae</taxon>
        <taxon>Polynucleobacter</taxon>
    </lineage>
</organism>
<feature type="transmembrane region" description="Helical" evidence="10">
    <location>
        <begin position="360"/>
        <end position="380"/>
    </location>
</feature>
<comment type="subcellular location">
    <subcellularLocation>
        <location evidence="10">Cell inner membrane</location>
        <topology evidence="10">Multi-pass membrane protein</topology>
    </subcellularLocation>
    <subcellularLocation>
        <location evidence="1">Cell membrane</location>
        <topology evidence="1">Multi-pass membrane protein</topology>
    </subcellularLocation>
</comment>
<keyword evidence="6 10" id="KW-1133">Transmembrane helix</keyword>
<feature type="transmembrane region" description="Helical" evidence="10">
    <location>
        <begin position="319"/>
        <end position="340"/>
    </location>
</feature>
<evidence type="ECO:0000256" key="1">
    <source>
        <dbReference type="ARBA" id="ARBA00004651"/>
    </source>
</evidence>
<feature type="transmembrane region" description="Helical" evidence="10">
    <location>
        <begin position="447"/>
        <end position="470"/>
    </location>
</feature>
<proteinExistence type="inferred from homology"/>
<dbReference type="InterPro" id="IPR004268">
    <property type="entry name" value="MurJ"/>
</dbReference>
<feature type="transmembrane region" description="Helical" evidence="10">
    <location>
        <begin position="133"/>
        <end position="150"/>
    </location>
</feature>
<evidence type="ECO:0000256" key="11">
    <source>
        <dbReference type="PIRNR" id="PIRNR002869"/>
    </source>
</evidence>
<dbReference type="RefSeq" id="WP_089514674.1">
    <property type="nucleotide sequence ID" value="NZ_NJGG01000001.1"/>
</dbReference>
<evidence type="ECO:0000256" key="7">
    <source>
        <dbReference type="ARBA" id="ARBA00023136"/>
    </source>
</evidence>
<evidence type="ECO:0000256" key="6">
    <source>
        <dbReference type="ARBA" id="ARBA00022989"/>
    </source>
</evidence>
<feature type="transmembrane region" description="Helical" evidence="10">
    <location>
        <begin position="392"/>
        <end position="410"/>
    </location>
</feature>
<evidence type="ECO:0000256" key="10">
    <source>
        <dbReference type="HAMAP-Rule" id="MF_02078"/>
    </source>
</evidence>
<keyword evidence="10 11" id="KW-0813">Transport</keyword>
<dbReference type="GO" id="GO:0071555">
    <property type="term" value="P:cell wall organization"/>
    <property type="evidence" value="ECO:0007669"/>
    <property type="project" value="UniProtKB-UniRule"/>
</dbReference>
<protein>
    <recommendedName>
        <fullName evidence="10">Probable lipid II flippase MurJ</fullName>
    </recommendedName>
</protein>
<feature type="transmembrane region" description="Helical" evidence="10">
    <location>
        <begin position="90"/>
        <end position="113"/>
    </location>
</feature>
<dbReference type="PIRSF" id="PIRSF002869">
    <property type="entry name" value="MviN"/>
    <property type="match status" value="1"/>
</dbReference>
<name>A0A229FUG9_9BURK</name>
<comment type="function">
    <text evidence="8 10 11">Involved in peptidoglycan biosynthesis. Transports lipid-linked peptidoglycan precursors from the inner to the outer leaflet of the cytoplasmic membrane.</text>
</comment>
<feature type="transmembrane region" description="Helical" evidence="10">
    <location>
        <begin position="280"/>
        <end position="298"/>
    </location>
</feature>
<evidence type="ECO:0000256" key="8">
    <source>
        <dbReference type="ARBA" id="ARBA00060041"/>
    </source>
</evidence>
<dbReference type="Pfam" id="PF03023">
    <property type="entry name" value="MurJ"/>
    <property type="match status" value="1"/>
</dbReference>
<keyword evidence="2 10" id="KW-1003">Cell membrane</keyword>
<comment type="pathway">
    <text evidence="10">Cell wall biogenesis; peptidoglycan biosynthesis.</text>
</comment>
<evidence type="ECO:0000313" key="12">
    <source>
        <dbReference type="EMBL" id="OXL15635.1"/>
    </source>
</evidence>
<keyword evidence="4 10" id="KW-0133">Cell shape</keyword>
<keyword evidence="10 11" id="KW-0961">Cell wall biogenesis/degradation</keyword>
<dbReference type="NCBIfam" id="TIGR01695">
    <property type="entry name" value="murJ_mviN"/>
    <property type="match status" value="1"/>
</dbReference>
<comment type="similarity">
    <text evidence="9 10 11">Belongs to the MurJ/MviN family.</text>
</comment>
<dbReference type="PANTHER" id="PTHR47019">
    <property type="entry name" value="LIPID II FLIPPASE MURJ"/>
    <property type="match status" value="1"/>
</dbReference>
<dbReference type="UniPathway" id="UPA00219"/>
<feature type="transmembrane region" description="Helical" evidence="10">
    <location>
        <begin position="416"/>
        <end position="435"/>
    </location>
</feature>
<sequence>MNLLSAAAKISSFTMLSRITGLLRETLIARTYGASEWTDAFNVAFRIPNLLRRLFAEGAFSQAFVPVLSETNTKEGQEGTSLMVSAIATLLFWALVATVLLGVIGAPWIIFLVASGLRETGAHEASLTLTRIMFPYIGLISMVSLSAGILNTYKKFAVPAFTPVLLNLSMIFSSWLLSPHFETPIYALGVGVILGGITQLAIQIPALKKIGMLPSIGLSFSKIQSAWDHPGAKKVLRLMLPALFGVSVAQLSLIINTNIASHLAVGSVSWLSYADRLMEFPTALLGVAIGTVLLPSLSKANALEDKTQMTQLVDWGLKLTFVLAAPAALALFIFGQPLAAVLYHYGQFTAVDVTMTQHALAAYGVGLIGLIMIKILAPAYYSRQDIKTPVKIAITVLVLTQLANIVLVPWLNHAGLALSIGLGACLNAYLLWRGLHKQGLLAKNAGWLKFLFKLSIALVAIGVVFYYGALQHDWLELKNTPFIRIAWLGLWLALAGGVYLGTLWLTGFRVKDFLYKAT</sequence>
<evidence type="ECO:0000256" key="3">
    <source>
        <dbReference type="ARBA" id="ARBA00022692"/>
    </source>
</evidence>
<dbReference type="GO" id="GO:0005886">
    <property type="term" value="C:plasma membrane"/>
    <property type="evidence" value="ECO:0007669"/>
    <property type="project" value="UniProtKB-SubCell"/>
</dbReference>
<evidence type="ECO:0000256" key="4">
    <source>
        <dbReference type="ARBA" id="ARBA00022960"/>
    </source>
</evidence>
<feature type="transmembrane region" description="Helical" evidence="10">
    <location>
        <begin position="482"/>
        <end position="506"/>
    </location>
</feature>
<keyword evidence="10" id="KW-0997">Cell inner membrane</keyword>
<dbReference type="InterPro" id="IPR051050">
    <property type="entry name" value="Lipid_II_flippase_MurJ/MviN"/>
</dbReference>
<keyword evidence="3 10" id="KW-0812">Transmembrane</keyword>
<dbReference type="AlphaFoldDB" id="A0A229FUG9"/>
<evidence type="ECO:0000256" key="2">
    <source>
        <dbReference type="ARBA" id="ARBA00022475"/>
    </source>
</evidence>
<dbReference type="GO" id="GO:0015648">
    <property type="term" value="F:lipid-linked peptidoglycan transporter activity"/>
    <property type="evidence" value="ECO:0007669"/>
    <property type="project" value="UniProtKB-UniRule"/>
</dbReference>
<dbReference type="OrthoDB" id="9816572at2"/>
<feature type="transmembrane region" description="Helical" evidence="10">
    <location>
        <begin position="157"/>
        <end position="177"/>
    </location>
</feature>